<dbReference type="GO" id="GO:0004810">
    <property type="term" value="F:CCA tRNA nucleotidyltransferase activity"/>
    <property type="evidence" value="ECO:0007669"/>
    <property type="project" value="InterPro"/>
</dbReference>
<keyword evidence="7" id="KW-0547">Nucleotide-binding</keyword>
<dbReference type="Gene3D" id="1.10.3090.10">
    <property type="entry name" value="cca-adding enzyme, domain 2"/>
    <property type="match status" value="1"/>
</dbReference>
<keyword evidence="16" id="KW-1185">Reference proteome</keyword>
<dbReference type="PROSITE" id="PS51831">
    <property type="entry name" value="HD"/>
    <property type="match status" value="1"/>
</dbReference>
<keyword evidence="3 13" id="KW-0808">Transferase</keyword>
<reference evidence="16" key="1">
    <citation type="submission" date="2015-11" db="EMBL/GenBank/DDBJ databases">
        <authorList>
            <person name="Kim K.M."/>
        </authorList>
    </citation>
    <scope>NUCLEOTIDE SEQUENCE [LARGE SCALE GENOMIC DNA]</scope>
    <source>
        <strain evidence="16">KCTC 12086</strain>
    </source>
</reference>
<dbReference type="InterPro" id="IPR002646">
    <property type="entry name" value="PolA_pol_head_dom"/>
</dbReference>
<dbReference type="GO" id="GO:0046872">
    <property type="term" value="F:metal ion binding"/>
    <property type="evidence" value="ECO:0007669"/>
    <property type="project" value="UniProtKB-KW"/>
</dbReference>
<dbReference type="KEGG" id="pphe:PP2015_3269"/>
<evidence type="ECO:0000256" key="8">
    <source>
        <dbReference type="ARBA" id="ARBA00022800"/>
    </source>
</evidence>
<keyword evidence="6" id="KW-0479">Metal-binding</keyword>
<dbReference type="Pfam" id="PF12627">
    <property type="entry name" value="PolyA_pol_RNAbd"/>
    <property type="match status" value="1"/>
</dbReference>
<keyword evidence="9" id="KW-0378">Hydrolase</keyword>
<sequence>MKILDHTYLVGGAVRDALLGKTPNDRDYVVVGTTTSDMLSLGFIQVGKDFPVFIHPKTKEEYALARTERKKGYGYKGFSIDACSKVTLEEDLARRDLTINAMALGKGNSLVDPFNGFTDLQNKVLRHTTDAFVEDPVRVLRVARFMARFGEQWSIAPETQNLMQTLKNHGELKYLVPERIWAETAKALSEPHPHLYFQTLNGLGIFPEIEAMVGLAQPAKYHPEGDVFTHTMLVLKRAADLNFDLETRFAALTHDFGKAASFQKKSNFFGHEQAGIEVINKFCQRLNVPGRFRTLAILTSDNHTRCHKLFEMKANKVHKLIVETMDAVKKPERFQQFLQACLCDAQGRGQTFEQKDYPQYRLALLLLKNLSELDTKAIVQHALSLQKQGSEIGQFIRQAELACVKQTLLEKEEVKLP</sequence>
<dbReference type="GO" id="GO:0003723">
    <property type="term" value="F:RNA binding"/>
    <property type="evidence" value="ECO:0007669"/>
    <property type="project" value="UniProtKB-KW"/>
</dbReference>
<dbReference type="SUPFAM" id="SSF81301">
    <property type="entry name" value="Nucleotidyltransferase"/>
    <property type="match status" value="1"/>
</dbReference>
<evidence type="ECO:0000256" key="10">
    <source>
        <dbReference type="ARBA" id="ARBA00022840"/>
    </source>
</evidence>
<keyword evidence="10" id="KW-0067">ATP-binding</keyword>
<dbReference type="PANTHER" id="PTHR47545">
    <property type="entry name" value="MULTIFUNCTIONAL CCA PROTEIN"/>
    <property type="match status" value="1"/>
</dbReference>
<keyword evidence="11" id="KW-0460">Magnesium</keyword>
<dbReference type="InterPro" id="IPR006674">
    <property type="entry name" value="HD_domain"/>
</dbReference>
<dbReference type="Pfam" id="PF01966">
    <property type="entry name" value="HD"/>
    <property type="match status" value="1"/>
</dbReference>
<dbReference type="STRING" id="161398.PP2015_3269"/>
<dbReference type="RefSeq" id="WP_058031389.1">
    <property type="nucleotide sequence ID" value="NZ_CP013187.1"/>
</dbReference>
<evidence type="ECO:0000256" key="7">
    <source>
        <dbReference type="ARBA" id="ARBA00022741"/>
    </source>
</evidence>
<dbReference type="InterPro" id="IPR043519">
    <property type="entry name" value="NT_sf"/>
</dbReference>
<dbReference type="PIRSF" id="PIRSF000813">
    <property type="entry name" value="CCA_bact"/>
    <property type="match status" value="1"/>
</dbReference>
<dbReference type="InterPro" id="IPR012006">
    <property type="entry name" value="CCA_bact"/>
</dbReference>
<evidence type="ECO:0000256" key="13">
    <source>
        <dbReference type="RuleBase" id="RU003953"/>
    </source>
</evidence>
<dbReference type="InterPro" id="IPR032828">
    <property type="entry name" value="PolyA_RNA-bd"/>
</dbReference>
<dbReference type="CDD" id="cd05398">
    <property type="entry name" value="NT_ClassII-CCAase"/>
    <property type="match status" value="1"/>
</dbReference>
<evidence type="ECO:0000256" key="9">
    <source>
        <dbReference type="ARBA" id="ARBA00022801"/>
    </source>
</evidence>
<dbReference type="InterPro" id="IPR050124">
    <property type="entry name" value="tRNA_CCA-adding_enzyme"/>
</dbReference>
<dbReference type="Gene3D" id="3.30.460.10">
    <property type="entry name" value="Beta Polymerase, domain 2"/>
    <property type="match status" value="1"/>
</dbReference>
<dbReference type="GO" id="GO:0042245">
    <property type="term" value="P:RNA repair"/>
    <property type="evidence" value="ECO:0007669"/>
    <property type="project" value="UniProtKB-KW"/>
</dbReference>
<accession>A0A0S2K709</accession>
<protein>
    <submittedName>
        <fullName evidence="15">tRNA nucleotidyltransferase</fullName>
    </submittedName>
</protein>
<evidence type="ECO:0000259" key="14">
    <source>
        <dbReference type="PROSITE" id="PS51831"/>
    </source>
</evidence>
<dbReference type="GO" id="GO:0005524">
    <property type="term" value="F:ATP binding"/>
    <property type="evidence" value="ECO:0007669"/>
    <property type="project" value="UniProtKB-KW"/>
</dbReference>
<feature type="domain" description="HD" evidence="14">
    <location>
        <begin position="227"/>
        <end position="328"/>
    </location>
</feature>
<dbReference type="OrthoDB" id="9805698at2"/>
<evidence type="ECO:0000256" key="3">
    <source>
        <dbReference type="ARBA" id="ARBA00022679"/>
    </source>
</evidence>
<dbReference type="Proteomes" id="UP000061457">
    <property type="component" value="Chromosome I"/>
</dbReference>
<proteinExistence type="inferred from homology"/>
<name>A0A0S2K709_9GAMM</name>
<gene>
    <name evidence="15" type="ORF">PP2015_3269</name>
</gene>
<keyword evidence="8" id="KW-0692">RNA repair</keyword>
<keyword evidence="2" id="KW-0533">Nickel</keyword>
<comment type="similarity">
    <text evidence="13">Belongs to the tRNA nucleotidyltransferase/poly(A) polymerase family.</text>
</comment>
<dbReference type="NCBIfam" id="NF008137">
    <property type="entry name" value="PRK10885.1"/>
    <property type="match status" value="1"/>
</dbReference>
<evidence type="ECO:0000256" key="5">
    <source>
        <dbReference type="ARBA" id="ARBA00022695"/>
    </source>
</evidence>
<evidence type="ECO:0000256" key="12">
    <source>
        <dbReference type="ARBA" id="ARBA00022884"/>
    </source>
</evidence>
<dbReference type="GO" id="GO:0001680">
    <property type="term" value="P:tRNA 3'-terminal CCA addition"/>
    <property type="evidence" value="ECO:0007669"/>
    <property type="project" value="InterPro"/>
</dbReference>
<dbReference type="CDD" id="cd00077">
    <property type="entry name" value="HDc"/>
    <property type="match status" value="1"/>
</dbReference>
<dbReference type="InterPro" id="IPR003607">
    <property type="entry name" value="HD/PDEase_dom"/>
</dbReference>
<dbReference type="EMBL" id="CP013187">
    <property type="protein sequence ID" value="ALO43746.1"/>
    <property type="molecule type" value="Genomic_DNA"/>
</dbReference>
<evidence type="ECO:0000256" key="1">
    <source>
        <dbReference type="ARBA" id="ARBA00001946"/>
    </source>
</evidence>
<evidence type="ECO:0000256" key="4">
    <source>
        <dbReference type="ARBA" id="ARBA00022694"/>
    </source>
</evidence>
<evidence type="ECO:0000313" key="15">
    <source>
        <dbReference type="EMBL" id="ALO43746.1"/>
    </source>
</evidence>
<comment type="cofactor">
    <cofactor evidence="1">
        <name>Mg(2+)</name>
        <dbReference type="ChEBI" id="CHEBI:18420"/>
    </cofactor>
</comment>
<evidence type="ECO:0000256" key="2">
    <source>
        <dbReference type="ARBA" id="ARBA00022596"/>
    </source>
</evidence>
<dbReference type="GO" id="GO:0016787">
    <property type="term" value="F:hydrolase activity"/>
    <property type="evidence" value="ECO:0007669"/>
    <property type="project" value="UniProtKB-KW"/>
</dbReference>
<evidence type="ECO:0000256" key="6">
    <source>
        <dbReference type="ARBA" id="ARBA00022723"/>
    </source>
</evidence>
<dbReference type="PATRIC" id="fig|161398.10.peg.3332"/>
<dbReference type="PANTHER" id="PTHR47545:SF1">
    <property type="entry name" value="MULTIFUNCTIONAL CCA PROTEIN"/>
    <property type="match status" value="1"/>
</dbReference>
<keyword evidence="5" id="KW-0548">Nucleotidyltransferase</keyword>
<dbReference type="Pfam" id="PF01743">
    <property type="entry name" value="PolyA_pol"/>
    <property type="match status" value="1"/>
</dbReference>
<organism evidence="15 16">
    <name type="scientific">Pseudoalteromonas phenolica</name>
    <dbReference type="NCBI Taxonomy" id="161398"/>
    <lineage>
        <taxon>Bacteria</taxon>
        <taxon>Pseudomonadati</taxon>
        <taxon>Pseudomonadota</taxon>
        <taxon>Gammaproteobacteria</taxon>
        <taxon>Alteromonadales</taxon>
        <taxon>Pseudoalteromonadaceae</taxon>
        <taxon>Pseudoalteromonas</taxon>
    </lineage>
</organism>
<evidence type="ECO:0000256" key="11">
    <source>
        <dbReference type="ARBA" id="ARBA00022842"/>
    </source>
</evidence>
<dbReference type="AlphaFoldDB" id="A0A0S2K709"/>
<dbReference type="SUPFAM" id="SSF81891">
    <property type="entry name" value="Poly A polymerase C-terminal region-like"/>
    <property type="match status" value="1"/>
</dbReference>
<evidence type="ECO:0000313" key="16">
    <source>
        <dbReference type="Proteomes" id="UP000061457"/>
    </source>
</evidence>
<keyword evidence="4" id="KW-0819">tRNA processing</keyword>
<keyword evidence="12 13" id="KW-0694">RNA-binding</keyword>